<dbReference type="PANTHER" id="PTHR44757">
    <property type="entry name" value="DIGUANYLATE CYCLASE DGCP"/>
    <property type="match status" value="1"/>
</dbReference>
<dbReference type="Gene3D" id="3.30.70.270">
    <property type="match status" value="1"/>
</dbReference>
<dbReference type="Pfam" id="PF00563">
    <property type="entry name" value="EAL"/>
    <property type="match status" value="1"/>
</dbReference>
<comment type="caution">
    <text evidence="5">The sequence shown here is derived from an EMBL/GenBank/DDBJ whole genome shotgun (WGS) entry which is preliminary data.</text>
</comment>
<feature type="transmembrane region" description="Helical" evidence="1">
    <location>
        <begin position="213"/>
        <end position="234"/>
    </location>
</feature>
<dbReference type="InterPro" id="IPR035919">
    <property type="entry name" value="EAL_sf"/>
</dbReference>
<proteinExistence type="predicted"/>
<evidence type="ECO:0000313" key="6">
    <source>
        <dbReference type="Proteomes" id="UP001629230"/>
    </source>
</evidence>
<reference evidence="5 6" key="1">
    <citation type="journal article" date="2024" name="Chem. Sci.">
        <title>Discovery of megapolipeptins by genome mining of a Burkholderiales bacteria collection.</title>
        <authorList>
            <person name="Paulo B.S."/>
            <person name="Recchia M.J.J."/>
            <person name="Lee S."/>
            <person name="Fergusson C.H."/>
            <person name="Romanowski S.B."/>
            <person name="Hernandez A."/>
            <person name="Krull N."/>
            <person name="Liu D.Y."/>
            <person name="Cavanagh H."/>
            <person name="Bos A."/>
            <person name="Gray C.A."/>
            <person name="Murphy B.T."/>
            <person name="Linington R.G."/>
            <person name="Eustaquio A.S."/>
        </authorList>
    </citation>
    <scope>NUCLEOTIDE SEQUENCE [LARGE SCALE GENOMIC DNA]</scope>
    <source>
        <strain evidence="5 6">RL17-350-BIC-A</strain>
    </source>
</reference>
<dbReference type="InterPro" id="IPR000160">
    <property type="entry name" value="GGDEF_dom"/>
</dbReference>
<gene>
    <name evidence="5" type="ORF">PQR57_11190</name>
</gene>
<dbReference type="SUPFAM" id="SSF55073">
    <property type="entry name" value="Nucleotide cyclase"/>
    <property type="match status" value="1"/>
</dbReference>
<accession>A0ABW9ANR5</accession>
<evidence type="ECO:0000259" key="4">
    <source>
        <dbReference type="PROSITE" id="PS50924"/>
    </source>
</evidence>
<protein>
    <submittedName>
        <fullName evidence="5">EAL domain-containing protein</fullName>
    </submittedName>
</protein>
<feature type="domain" description="MHYT" evidence="4">
    <location>
        <begin position="5"/>
        <end position="200"/>
    </location>
</feature>
<name>A0ABW9ANR5_9BURK</name>
<dbReference type="SUPFAM" id="SSF141868">
    <property type="entry name" value="EAL domain-like"/>
    <property type="match status" value="1"/>
</dbReference>
<keyword evidence="1" id="KW-1133">Transmembrane helix</keyword>
<dbReference type="Pfam" id="PF03707">
    <property type="entry name" value="MHYT"/>
    <property type="match status" value="2"/>
</dbReference>
<dbReference type="PROSITE" id="PS50924">
    <property type="entry name" value="MHYT"/>
    <property type="match status" value="1"/>
</dbReference>
<organism evidence="5 6">
    <name type="scientific">Paraburkholderia dipogonis</name>
    <dbReference type="NCBI Taxonomy" id="1211383"/>
    <lineage>
        <taxon>Bacteria</taxon>
        <taxon>Pseudomonadati</taxon>
        <taxon>Pseudomonadota</taxon>
        <taxon>Betaproteobacteria</taxon>
        <taxon>Burkholderiales</taxon>
        <taxon>Burkholderiaceae</taxon>
        <taxon>Paraburkholderia</taxon>
    </lineage>
</organism>
<dbReference type="SMART" id="SM00052">
    <property type="entry name" value="EAL"/>
    <property type="match status" value="1"/>
</dbReference>
<dbReference type="InterPro" id="IPR052155">
    <property type="entry name" value="Biofilm_reg_signaling"/>
</dbReference>
<dbReference type="Pfam" id="PF00990">
    <property type="entry name" value="GGDEF"/>
    <property type="match status" value="1"/>
</dbReference>
<dbReference type="CDD" id="cd01949">
    <property type="entry name" value="GGDEF"/>
    <property type="match status" value="1"/>
</dbReference>
<keyword evidence="6" id="KW-1185">Reference proteome</keyword>
<feature type="transmembrane region" description="Helical" evidence="1">
    <location>
        <begin position="45"/>
        <end position="70"/>
    </location>
</feature>
<feature type="transmembrane region" description="Helical" evidence="1">
    <location>
        <begin position="6"/>
        <end position="25"/>
    </location>
</feature>
<evidence type="ECO:0000313" key="5">
    <source>
        <dbReference type="EMBL" id="MFM0001583.1"/>
    </source>
</evidence>
<dbReference type="Gene3D" id="3.20.20.450">
    <property type="entry name" value="EAL domain"/>
    <property type="match status" value="1"/>
</dbReference>
<evidence type="ECO:0000259" key="3">
    <source>
        <dbReference type="PROSITE" id="PS50887"/>
    </source>
</evidence>
<dbReference type="SMART" id="SM00267">
    <property type="entry name" value="GGDEF"/>
    <property type="match status" value="1"/>
</dbReference>
<dbReference type="NCBIfam" id="TIGR00254">
    <property type="entry name" value="GGDEF"/>
    <property type="match status" value="1"/>
</dbReference>
<dbReference type="PROSITE" id="PS50883">
    <property type="entry name" value="EAL"/>
    <property type="match status" value="1"/>
</dbReference>
<evidence type="ECO:0000259" key="2">
    <source>
        <dbReference type="PROSITE" id="PS50883"/>
    </source>
</evidence>
<dbReference type="PANTHER" id="PTHR44757:SF2">
    <property type="entry name" value="BIOFILM ARCHITECTURE MAINTENANCE PROTEIN MBAA"/>
    <property type="match status" value="1"/>
</dbReference>
<feature type="domain" description="EAL" evidence="2">
    <location>
        <begin position="431"/>
        <end position="686"/>
    </location>
</feature>
<sequence>MQSSYNLWLVTISFVVATLASYTALDLTGRIFLLASARLRHVWRLGGAAALGVGIWSMHFIAMLAFSLPIPLGYDFATTAASLGLAIGASYLALYVTTRVRLTAGRLLAGGVVMGFGIAGMHYTGMAAMQMAPGIHYRLAWFAASLAIAIGASTAALWMARALSNDDARHVVRKRLAAALVMGVAITGMHYAAMAAAEFPLGAVCGAAKGVNATWLATSVILLTFAILIVTLMLSRFDARTAFLVGAVSKLNGQIVRLATLDTLTGLPNRSTLTDRIERAILSARRQRTLFAILFMDLDGFKTINDSLGHSAGDQVLTAFAQRLLLCVRSSDTVARLGGDEFVVLSENLGSREDAGALAEGVLERMRLGVWTDSQPLQVMPSIGIALYPHDGDTVETLLKHADAAMYEAKRAGRSTYRFFERSMNEAATRTLQIQNALHDALAAGHFSLHFQPKFHGSGNSLAGAEALIRLHHPQLGTLTPLEFIPIAERSGQIVQIGYWVVRETCRQIRQWVSQGLPSMKVAINLSPRQLLQPNLVASMLEIVEAEGVACEQIMFEITETVAMQDAPKTIEMIREFQASGFEIAIDDFGTGYSSLAYLQRFRVKQLKIDRFFTNGLDAHGPEGSAIVSAIIALAHSLEMDVVAEGVETESQLDMLKTMMCDEMQGFLLGKPLSADDFGNLLRERMVAA</sequence>
<feature type="transmembrane region" description="Helical" evidence="1">
    <location>
        <begin position="176"/>
        <end position="193"/>
    </location>
</feature>
<dbReference type="InterPro" id="IPR005330">
    <property type="entry name" value="MHYT_dom"/>
</dbReference>
<dbReference type="InterPro" id="IPR029787">
    <property type="entry name" value="Nucleotide_cyclase"/>
</dbReference>
<feature type="transmembrane region" description="Helical" evidence="1">
    <location>
        <begin position="76"/>
        <end position="95"/>
    </location>
</feature>
<dbReference type="InterPro" id="IPR001633">
    <property type="entry name" value="EAL_dom"/>
</dbReference>
<keyword evidence="1" id="KW-0472">Membrane</keyword>
<dbReference type="Proteomes" id="UP001629230">
    <property type="component" value="Unassembled WGS sequence"/>
</dbReference>
<evidence type="ECO:0000256" key="1">
    <source>
        <dbReference type="PROSITE-ProRule" id="PRU00244"/>
    </source>
</evidence>
<feature type="transmembrane region" description="Helical" evidence="1">
    <location>
        <begin position="107"/>
        <end position="128"/>
    </location>
</feature>
<dbReference type="EMBL" id="JAQQEZ010000006">
    <property type="protein sequence ID" value="MFM0001583.1"/>
    <property type="molecule type" value="Genomic_DNA"/>
</dbReference>
<feature type="domain" description="GGDEF" evidence="3">
    <location>
        <begin position="289"/>
        <end position="422"/>
    </location>
</feature>
<dbReference type="PROSITE" id="PS50887">
    <property type="entry name" value="GGDEF"/>
    <property type="match status" value="1"/>
</dbReference>
<keyword evidence="1" id="KW-0812">Transmembrane</keyword>
<dbReference type="InterPro" id="IPR043128">
    <property type="entry name" value="Rev_trsase/Diguanyl_cyclase"/>
</dbReference>
<feature type="transmembrane region" description="Helical" evidence="1">
    <location>
        <begin position="140"/>
        <end position="164"/>
    </location>
</feature>
<dbReference type="CDD" id="cd01948">
    <property type="entry name" value="EAL"/>
    <property type="match status" value="1"/>
</dbReference>